<dbReference type="InterPro" id="IPR041698">
    <property type="entry name" value="Methyltransf_25"/>
</dbReference>
<keyword evidence="2" id="KW-0489">Methyltransferase</keyword>
<dbReference type="PANTHER" id="PTHR43591">
    <property type="entry name" value="METHYLTRANSFERASE"/>
    <property type="match status" value="1"/>
</dbReference>
<sequence length="253" mass="29106">MGDWFTESFGEDYKIVYRHRNWENAKREIGAMMEWVNIPANSSVLDVGCGMGRHALALKALGYEVTGLDLSEVLLTEARSADPEYGVDWVRGDMRSLPFDCGTFDATVNWFTSFGYFVDDQDNLRVLQEMRRVLKPDGRYLIDYLNPSYLLRHLVPESDRVDEPTGLRITEIRTIEEDFVIKKIEVMPPRDDAGIQGPSRHYEERVRLIGLKKFQGLLMEAGLFLERVYGDYDGSEYDSESSKRLILLGRRTG</sequence>
<dbReference type="Gene3D" id="2.20.25.110">
    <property type="entry name" value="S-adenosyl-L-methionine-dependent methyltransferases"/>
    <property type="match status" value="1"/>
</dbReference>
<accession>A0A4Y8M5V1</accession>
<dbReference type="Gene3D" id="3.40.50.150">
    <property type="entry name" value="Vaccinia Virus protein VP39"/>
    <property type="match status" value="1"/>
</dbReference>
<dbReference type="EMBL" id="SOMN01000002">
    <property type="protein sequence ID" value="TFE30654.1"/>
    <property type="molecule type" value="Genomic_DNA"/>
</dbReference>
<keyword evidence="3" id="KW-1185">Reference proteome</keyword>
<dbReference type="InterPro" id="IPR029063">
    <property type="entry name" value="SAM-dependent_MTases_sf"/>
</dbReference>
<dbReference type="Proteomes" id="UP000297900">
    <property type="component" value="Unassembled WGS sequence"/>
</dbReference>
<gene>
    <name evidence="2" type="ORF">E2980_02400</name>
</gene>
<dbReference type="AlphaFoldDB" id="A0A4Y8M5V1"/>
<proteinExistence type="predicted"/>
<evidence type="ECO:0000259" key="1">
    <source>
        <dbReference type="Pfam" id="PF13649"/>
    </source>
</evidence>
<keyword evidence="2" id="KW-0808">Transferase</keyword>
<dbReference type="PANTHER" id="PTHR43591:SF110">
    <property type="entry name" value="RHODANESE DOMAIN-CONTAINING PROTEIN"/>
    <property type="match status" value="1"/>
</dbReference>
<dbReference type="CDD" id="cd02440">
    <property type="entry name" value="AdoMet_MTases"/>
    <property type="match status" value="1"/>
</dbReference>
<dbReference type="GO" id="GO:0008168">
    <property type="term" value="F:methyltransferase activity"/>
    <property type="evidence" value="ECO:0007669"/>
    <property type="project" value="UniProtKB-KW"/>
</dbReference>
<evidence type="ECO:0000313" key="3">
    <source>
        <dbReference type="Proteomes" id="UP000297900"/>
    </source>
</evidence>
<protein>
    <submittedName>
        <fullName evidence="2">Methyltransferase domain-containing protein</fullName>
    </submittedName>
</protein>
<organism evidence="2 3">
    <name type="scientific">Cohnella luojiensis</name>
    <dbReference type="NCBI Taxonomy" id="652876"/>
    <lineage>
        <taxon>Bacteria</taxon>
        <taxon>Bacillati</taxon>
        <taxon>Bacillota</taxon>
        <taxon>Bacilli</taxon>
        <taxon>Bacillales</taxon>
        <taxon>Paenibacillaceae</taxon>
        <taxon>Cohnella</taxon>
    </lineage>
</organism>
<dbReference type="Pfam" id="PF13649">
    <property type="entry name" value="Methyltransf_25"/>
    <property type="match status" value="1"/>
</dbReference>
<reference evidence="2 3" key="1">
    <citation type="submission" date="2019-03" db="EMBL/GenBank/DDBJ databases">
        <title>Cohnella endophytica sp. nov., a novel endophytic bacterium isolated from bark of Sonneratia apetala.</title>
        <authorList>
            <person name="Tuo L."/>
        </authorList>
    </citation>
    <scope>NUCLEOTIDE SEQUENCE [LARGE SCALE GENOMIC DNA]</scope>
    <source>
        <strain evidence="2 3">CCTCC AB 208254</strain>
    </source>
</reference>
<dbReference type="RefSeq" id="WP_135150535.1">
    <property type="nucleotide sequence ID" value="NZ_SOMN01000002.1"/>
</dbReference>
<name>A0A4Y8M5V1_9BACL</name>
<dbReference type="SUPFAM" id="SSF53335">
    <property type="entry name" value="S-adenosyl-L-methionine-dependent methyltransferases"/>
    <property type="match status" value="1"/>
</dbReference>
<evidence type="ECO:0000313" key="2">
    <source>
        <dbReference type="EMBL" id="TFE30654.1"/>
    </source>
</evidence>
<comment type="caution">
    <text evidence="2">The sequence shown here is derived from an EMBL/GenBank/DDBJ whole genome shotgun (WGS) entry which is preliminary data.</text>
</comment>
<dbReference type="GO" id="GO:0032259">
    <property type="term" value="P:methylation"/>
    <property type="evidence" value="ECO:0007669"/>
    <property type="project" value="UniProtKB-KW"/>
</dbReference>
<feature type="domain" description="Methyltransferase" evidence="1">
    <location>
        <begin position="44"/>
        <end position="138"/>
    </location>
</feature>
<dbReference type="OrthoDB" id="9811589at2"/>